<dbReference type="Pfam" id="PF04280">
    <property type="entry name" value="Tim44"/>
    <property type="match status" value="1"/>
</dbReference>
<feature type="transmembrane region" description="Helical" evidence="5">
    <location>
        <begin position="6"/>
        <end position="24"/>
    </location>
</feature>
<dbReference type="InterPro" id="IPR039544">
    <property type="entry name" value="Tim44-like"/>
</dbReference>
<protein>
    <submittedName>
        <fullName evidence="7">Translocase</fullName>
    </submittedName>
</protein>
<keyword evidence="5" id="KW-0812">Transmembrane</keyword>
<evidence type="ECO:0000256" key="2">
    <source>
        <dbReference type="ARBA" id="ARBA00009597"/>
    </source>
</evidence>
<dbReference type="InterPro" id="IPR007379">
    <property type="entry name" value="Tim44-like_dom"/>
</dbReference>
<keyword evidence="8" id="KW-1185">Reference proteome</keyword>
<evidence type="ECO:0000259" key="6">
    <source>
        <dbReference type="SMART" id="SM00978"/>
    </source>
</evidence>
<proteinExistence type="inferred from homology"/>
<dbReference type="Gene3D" id="3.10.450.240">
    <property type="match status" value="1"/>
</dbReference>
<reference evidence="7 8" key="1">
    <citation type="submission" date="2016-04" db="EMBL/GenBank/DDBJ databases">
        <title>Draft genome sequence of freshwater magnetotactic bacteria Magnetospirillum marisnigri SP-1 and Magnetospirillum moscoviense BB-1.</title>
        <authorList>
            <person name="Koziaeva V."/>
            <person name="Dziuba M.V."/>
            <person name="Ivanov T.M."/>
            <person name="Kuznetsov B."/>
            <person name="Grouzdev D.S."/>
        </authorList>
    </citation>
    <scope>NUCLEOTIDE SEQUENCE [LARGE SCALE GENOMIC DNA]</scope>
    <source>
        <strain evidence="7 8">BB-1</strain>
    </source>
</reference>
<dbReference type="GO" id="GO:0051087">
    <property type="term" value="F:protein-folding chaperone binding"/>
    <property type="evidence" value="ECO:0007669"/>
    <property type="project" value="TreeGrafter"/>
</dbReference>
<dbReference type="Proteomes" id="UP000078543">
    <property type="component" value="Unassembled WGS sequence"/>
</dbReference>
<keyword evidence="4 5" id="KW-0472">Membrane</keyword>
<dbReference type="SUPFAM" id="SSF54427">
    <property type="entry name" value="NTF2-like"/>
    <property type="match status" value="1"/>
</dbReference>
<dbReference type="STRING" id="1437059.A6A05_15780"/>
<evidence type="ECO:0000256" key="4">
    <source>
        <dbReference type="ARBA" id="ARBA00023136"/>
    </source>
</evidence>
<keyword evidence="3" id="KW-0809">Transit peptide</keyword>
<dbReference type="AlphaFoldDB" id="A0A178MED4"/>
<dbReference type="SMART" id="SM00978">
    <property type="entry name" value="Tim44"/>
    <property type="match status" value="1"/>
</dbReference>
<evidence type="ECO:0000256" key="1">
    <source>
        <dbReference type="ARBA" id="ARBA00004370"/>
    </source>
</evidence>
<dbReference type="NCBIfam" id="NF033779">
    <property type="entry name" value="Tim44_TimA_adap"/>
    <property type="match status" value="1"/>
</dbReference>
<comment type="subcellular location">
    <subcellularLocation>
        <location evidence="1">Membrane</location>
    </subcellularLocation>
</comment>
<dbReference type="PANTHER" id="PTHR10721">
    <property type="entry name" value="MITOCHONDRIAL IMPORT INNER MEMBRANE TRANSLOCASE SUBUNIT TIM44"/>
    <property type="match status" value="1"/>
</dbReference>
<dbReference type="InterPro" id="IPR032710">
    <property type="entry name" value="NTF2-like_dom_sf"/>
</dbReference>
<dbReference type="RefSeq" id="WP_068503501.1">
    <property type="nucleotide sequence ID" value="NZ_LWQU01000168.1"/>
</dbReference>
<dbReference type="EMBL" id="LWQU01000168">
    <property type="protein sequence ID" value="OAN47152.1"/>
    <property type="molecule type" value="Genomic_DNA"/>
</dbReference>
<dbReference type="InterPro" id="IPR016985">
    <property type="entry name" value="UCP031890_Tim44-rel"/>
</dbReference>
<evidence type="ECO:0000256" key="5">
    <source>
        <dbReference type="SAM" id="Phobius"/>
    </source>
</evidence>
<comment type="similarity">
    <text evidence="2">Belongs to the Tim44 family.</text>
</comment>
<keyword evidence="5" id="KW-1133">Transmembrane helix</keyword>
<evidence type="ECO:0000313" key="8">
    <source>
        <dbReference type="Proteomes" id="UP000078543"/>
    </source>
</evidence>
<name>A0A178MED4_9PROT</name>
<comment type="caution">
    <text evidence="7">The sequence shown here is derived from an EMBL/GenBank/DDBJ whole genome shotgun (WGS) entry which is preliminary data.</text>
</comment>
<dbReference type="PIRSF" id="PIRSF031890">
    <property type="entry name" value="UCP031890_transporter_Tim44"/>
    <property type="match status" value="1"/>
</dbReference>
<gene>
    <name evidence="7" type="ORF">A6A05_15780</name>
</gene>
<evidence type="ECO:0000313" key="7">
    <source>
        <dbReference type="EMBL" id="OAN47152.1"/>
    </source>
</evidence>
<dbReference type="GO" id="GO:0016020">
    <property type="term" value="C:membrane"/>
    <property type="evidence" value="ECO:0007669"/>
    <property type="project" value="UniProtKB-SubCell"/>
</dbReference>
<sequence length="223" mass="24423">MTDGFQAIDIIFFAVVAVFLVLRLRSVLGRRTGTEREPPRDWQAPPETVPDNVIDLAQARKPAVEPLPEGPLAPGTAAIRSVDPSFSLDNFLLGARAAFEMIVEAFAAGDKQGLRPLLADAVFQSFAAAIDERDRAGQTLTTELMGIRKVEPVEVRLDGSVAAVTVRFVSEQINVLKDGGGKVIDGDPQRMTDVTDEWTFRRDTRSKDPNWHLAATRSPDEAR</sequence>
<dbReference type="GO" id="GO:0030150">
    <property type="term" value="P:protein import into mitochondrial matrix"/>
    <property type="evidence" value="ECO:0007669"/>
    <property type="project" value="TreeGrafter"/>
</dbReference>
<accession>A0A178MED4</accession>
<evidence type="ECO:0000256" key="3">
    <source>
        <dbReference type="ARBA" id="ARBA00022946"/>
    </source>
</evidence>
<dbReference type="OrthoDB" id="9798618at2"/>
<dbReference type="PANTHER" id="PTHR10721:SF1">
    <property type="entry name" value="MITOCHONDRIAL IMPORT INNER MEMBRANE TRANSLOCASE SUBUNIT TIM44"/>
    <property type="match status" value="1"/>
</dbReference>
<feature type="domain" description="Tim44-like" evidence="6">
    <location>
        <begin position="72"/>
        <end position="218"/>
    </location>
</feature>
<organism evidence="7 8">
    <name type="scientific">Magnetospirillum moscoviense</name>
    <dbReference type="NCBI Taxonomy" id="1437059"/>
    <lineage>
        <taxon>Bacteria</taxon>
        <taxon>Pseudomonadati</taxon>
        <taxon>Pseudomonadota</taxon>
        <taxon>Alphaproteobacteria</taxon>
        <taxon>Rhodospirillales</taxon>
        <taxon>Rhodospirillaceae</taxon>
        <taxon>Magnetospirillum</taxon>
    </lineage>
</organism>